<dbReference type="SUPFAM" id="SSF54197">
    <property type="entry name" value="HIT-like"/>
    <property type="match status" value="1"/>
</dbReference>
<dbReference type="InterPro" id="IPR011146">
    <property type="entry name" value="HIT-like"/>
</dbReference>
<dbReference type="GO" id="GO:0016787">
    <property type="term" value="F:hydrolase activity"/>
    <property type="evidence" value="ECO:0007669"/>
    <property type="project" value="UniProtKB-KW"/>
</dbReference>
<dbReference type="RefSeq" id="WP_046312981.1">
    <property type="nucleotide sequence ID" value="NZ_CBCSCY010000082.1"/>
</dbReference>
<dbReference type="PANTHER" id="PTHR42997">
    <property type="entry name" value="HIT FAMILY HYDROLASE"/>
    <property type="match status" value="1"/>
</dbReference>
<dbReference type="Gene3D" id="3.30.428.10">
    <property type="entry name" value="HIT-like"/>
    <property type="match status" value="1"/>
</dbReference>
<proteinExistence type="predicted"/>
<dbReference type="Proteomes" id="UP000033109">
    <property type="component" value="Chromosome"/>
</dbReference>
<accession>A0A0E3ZIZ0</accession>
<dbReference type="AlphaFoldDB" id="A0A0E3ZIZ0"/>
<feature type="short sequence motif" description="Histidine triad motif" evidence="1">
    <location>
        <begin position="91"/>
        <end position="95"/>
    </location>
</feature>
<dbReference type="InterPro" id="IPR052908">
    <property type="entry name" value="AP-4-A_phosphorylase"/>
</dbReference>
<sequence>MSVFSKIPEDRVIYRGKSFFLIRDAFPVSPGHTLIISNEEKTDFFQLDEDERGELTELIITARKLIERELSPDGYNIGMNCGETAGQTVMHFHCHVIPRYSGDMENPRGGIRHCISGKGYY</sequence>
<dbReference type="OrthoDB" id="9784774at2"/>
<organism evidence="3 4">
    <name type="scientific">Pontibacter korlensis</name>
    <dbReference type="NCBI Taxonomy" id="400092"/>
    <lineage>
        <taxon>Bacteria</taxon>
        <taxon>Pseudomonadati</taxon>
        <taxon>Bacteroidota</taxon>
        <taxon>Cytophagia</taxon>
        <taxon>Cytophagales</taxon>
        <taxon>Hymenobacteraceae</taxon>
        <taxon>Pontibacter</taxon>
    </lineage>
</organism>
<feature type="domain" description="HIT" evidence="2">
    <location>
        <begin position="1"/>
        <end position="106"/>
    </location>
</feature>
<dbReference type="PATRIC" id="fig|400092.3.peg.4337"/>
<dbReference type="EMBL" id="CP009621">
    <property type="protein sequence ID" value="AKD04930.1"/>
    <property type="molecule type" value="Genomic_DNA"/>
</dbReference>
<keyword evidence="3" id="KW-0378">Hydrolase</keyword>
<reference evidence="3 4" key="1">
    <citation type="journal article" date="2015" name="Sci. Rep.">
        <title>Unraveling adaptation of Pontibacter korlensis to radiation and infertility in desert through complete genome and comparative transcriptomic analysis.</title>
        <authorList>
            <person name="Dai J."/>
            <person name="Dai W."/>
            <person name="Qiu C."/>
            <person name="Yang Z."/>
            <person name="Zhang Y."/>
            <person name="Zhou M."/>
            <person name="Zhang L."/>
            <person name="Fang C."/>
            <person name="Gao Q."/>
            <person name="Yang Q."/>
            <person name="Li X."/>
            <person name="Wang Z."/>
            <person name="Wang Z."/>
            <person name="Jia Z."/>
            <person name="Chen X."/>
        </authorList>
    </citation>
    <scope>NUCLEOTIDE SEQUENCE [LARGE SCALE GENOMIC DNA]</scope>
    <source>
        <strain evidence="3 4">X14-1T</strain>
    </source>
</reference>
<dbReference type="KEGG" id="pko:PKOR_19820"/>
<evidence type="ECO:0000259" key="2">
    <source>
        <dbReference type="PROSITE" id="PS51084"/>
    </source>
</evidence>
<dbReference type="STRING" id="400092.PKOR_19820"/>
<evidence type="ECO:0000313" key="3">
    <source>
        <dbReference type="EMBL" id="AKD04930.1"/>
    </source>
</evidence>
<dbReference type="PANTHER" id="PTHR42997:SF1">
    <property type="entry name" value="AP-4-A PHOSPHORYLASE"/>
    <property type="match status" value="1"/>
</dbReference>
<dbReference type="Pfam" id="PF01230">
    <property type="entry name" value="HIT"/>
    <property type="match status" value="1"/>
</dbReference>
<dbReference type="HOGENOM" id="CLU_056776_5_1_10"/>
<gene>
    <name evidence="3" type="ORF">PKOR_19820</name>
</gene>
<dbReference type="PROSITE" id="PS51084">
    <property type="entry name" value="HIT_2"/>
    <property type="match status" value="1"/>
</dbReference>
<evidence type="ECO:0000313" key="4">
    <source>
        <dbReference type="Proteomes" id="UP000033109"/>
    </source>
</evidence>
<protein>
    <submittedName>
        <fullName evidence="3">Diadenosine tetraphosphate hydrolase</fullName>
    </submittedName>
</protein>
<keyword evidence="4" id="KW-1185">Reference proteome</keyword>
<name>A0A0E3ZIZ0_9BACT</name>
<dbReference type="InterPro" id="IPR036265">
    <property type="entry name" value="HIT-like_sf"/>
</dbReference>
<evidence type="ECO:0000256" key="1">
    <source>
        <dbReference type="PROSITE-ProRule" id="PRU00464"/>
    </source>
</evidence>